<evidence type="ECO:0000256" key="8">
    <source>
        <dbReference type="RuleBase" id="RU004508"/>
    </source>
</evidence>
<dbReference type="InterPro" id="IPR015424">
    <property type="entry name" value="PyrdxlP-dep_Trfase"/>
</dbReference>
<name>E0XUS5_9DELT</name>
<dbReference type="PANTHER" id="PTHR30244:SF30">
    <property type="entry name" value="BLR5990 PROTEIN"/>
    <property type="match status" value="1"/>
</dbReference>
<dbReference type="InterPro" id="IPR015421">
    <property type="entry name" value="PyrdxlP-dep_Trfase_major"/>
</dbReference>
<organism evidence="9">
    <name type="scientific">uncultured delta proteobacterium HF0200_39N20</name>
    <dbReference type="NCBI Taxonomy" id="710833"/>
    <lineage>
        <taxon>Bacteria</taxon>
        <taxon>Deltaproteobacteria</taxon>
        <taxon>environmental samples</taxon>
    </lineage>
</organism>
<evidence type="ECO:0000256" key="6">
    <source>
        <dbReference type="PIRSR" id="PIRSR000390-1"/>
    </source>
</evidence>
<sequence length="387" mass="42431">MSTLSKVISESIQRALNFPKEFVSLHEPRFVGNESKYVQECIDSTYVSSVGKFVDRLETDLREYTGAKYVLAVTNGTVALHMALLLAGVESGDEVIIPALTFVATANAVSYCGAEPHFVDSEESTLGIDPDSLRKYLQANTVQRSGYCINLRTGKRVRALIPVHIFGHPCRLEELLAVANDFNLVMVEDASESLGSLYHGQHTGTFGLLGTLSFNGNKTITTGGGGAIMTDDPELAKRAKHLTTTAKIPHIWDYVHDEVGYNYRMPNLNAALGCAQLEQLADFLASKRRLFECYQESLLNIAGISLFSEPEGSQSNYWLQTLLFDDSVVNQRDSVLESTNTAGLMTRPAWTLLHKLIPFQDCPHAPLHVAESLECSIINLPSSSGLA</sequence>
<dbReference type="PIRSF" id="PIRSF000390">
    <property type="entry name" value="PLP_StrS"/>
    <property type="match status" value="1"/>
</dbReference>
<dbReference type="SUPFAM" id="SSF53383">
    <property type="entry name" value="PLP-dependent transferases"/>
    <property type="match status" value="1"/>
</dbReference>
<evidence type="ECO:0000256" key="3">
    <source>
        <dbReference type="ARBA" id="ARBA00022679"/>
    </source>
</evidence>
<reference evidence="9" key="1">
    <citation type="journal article" date="2011" name="Environ. Microbiol.">
        <title>Time-series analyses of Monterey Bay coastal microbial picoplankton using a 'genome proxy' microarray.</title>
        <authorList>
            <person name="Rich V.I."/>
            <person name="Pham V.D."/>
            <person name="Eppley J."/>
            <person name="Shi Y."/>
            <person name="DeLong E.F."/>
        </authorList>
    </citation>
    <scope>NUCLEOTIDE SEQUENCE</scope>
</reference>
<evidence type="ECO:0000256" key="2">
    <source>
        <dbReference type="ARBA" id="ARBA00022576"/>
    </source>
</evidence>
<keyword evidence="4 7" id="KW-0663">Pyridoxal phosphate</keyword>
<dbReference type="NCBIfam" id="TIGR04181">
    <property type="entry name" value="NHT_00031"/>
    <property type="match status" value="1"/>
</dbReference>
<accession>E0XUS5</accession>
<dbReference type="Gene3D" id="3.40.640.10">
    <property type="entry name" value="Type I PLP-dependent aspartate aminotransferase-like (Major domain)"/>
    <property type="match status" value="1"/>
</dbReference>
<dbReference type="GO" id="GO:0030170">
    <property type="term" value="F:pyridoxal phosphate binding"/>
    <property type="evidence" value="ECO:0007669"/>
    <property type="project" value="TreeGrafter"/>
</dbReference>
<keyword evidence="3" id="KW-0808">Transferase</keyword>
<dbReference type="InterPro" id="IPR026385">
    <property type="entry name" value="LegC-like"/>
</dbReference>
<evidence type="ECO:0000256" key="4">
    <source>
        <dbReference type="ARBA" id="ARBA00022898"/>
    </source>
</evidence>
<feature type="active site" description="Proton acceptor" evidence="6">
    <location>
        <position position="218"/>
    </location>
</feature>
<protein>
    <submittedName>
        <fullName evidence="9">Predicted pyridoxal phosphate-dependent enzyme apparently involved in regulation of cell wall biogenesis</fullName>
    </submittedName>
</protein>
<dbReference type="PANTHER" id="PTHR30244">
    <property type="entry name" value="TRANSAMINASE"/>
    <property type="match status" value="1"/>
</dbReference>
<evidence type="ECO:0000313" key="9">
    <source>
        <dbReference type="EMBL" id="ADI18166.1"/>
    </source>
</evidence>
<dbReference type="InterPro" id="IPR000653">
    <property type="entry name" value="DegT/StrS_aminotransferase"/>
</dbReference>
<feature type="modified residue" description="N6-(pyridoxal phosphate)lysine" evidence="7">
    <location>
        <position position="218"/>
    </location>
</feature>
<comment type="similarity">
    <text evidence="5 8">Belongs to the DegT/DnrJ/EryC1 family.</text>
</comment>
<evidence type="ECO:0000256" key="5">
    <source>
        <dbReference type="ARBA" id="ARBA00037999"/>
    </source>
</evidence>
<dbReference type="Gene3D" id="3.90.1150.10">
    <property type="entry name" value="Aspartate Aminotransferase, domain 1"/>
    <property type="match status" value="1"/>
</dbReference>
<keyword evidence="2" id="KW-0032">Aminotransferase</keyword>
<evidence type="ECO:0000256" key="1">
    <source>
        <dbReference type="ARBA" id="ARBA00001933"/>
    </source>
</evidence>
<dbReference type="Pfam" id="PF01041">
    <property type="entry name" value="DegT_DnrJ_EryC1"/>
    <property type="match status" value="1"/>
</dbReference>
<evidence type="ECO:0000256" key="7">
    <source>
        <dbReference type="PIRSR" id="PIRSR000390-2"/>
    </source>
</evidence>
<dbReference type="GO" id="GO:0008483">
    <property type="term" value="F:transaminase activity"/>
    <property type="evidence" value="ECO:0007669"/>
    <property type="project" value="UniProtKB-KW"/>
</dbReference>
<dbReference type="CDD" id="cd00616">
    <property type="entry name" value="AHBA_syn"/>
    <property type="match status" value="1"/>
</dbReference>
<dbReference type="AlphaFoldDB" id="E0XUS5"/>
<dbReference type="InterPro" id="IPR015422">
    <property type="entry name" value="PyrdxlP-dep_Trfase_small"/>
</dbReference>
<dbReference type="FunFam" id="3.40.640.10:FF:000090">
    <property type="entry name" value="Pyridoxal phosphate-dependent aminotransferase"/>
    <property type="match status" value="1"/>
</dbReference>
<proteinExistence type="inferred from homology"/>
<dbReference type="GO" id="GO:0000271">
    <property type="term" value="P:polysaccharide biosynthetic process"/>
    <property type="evidence" value="ECO:0007669"/>
    <property type="project" value="TreeGrafter"/>
</dbReference>
<comment type="cofactor">
    <cofactor evidence="1">
        <name>pyridoxal 5'-phosphate</name>
        <dbReference type="ChEBI" id="CHEBI:597326"/>
    </cofactor>
</comment>
<dbReference type="EMBL" id="GU474883">
    <property type="protein sequence ID" value="ADI18166.1"/>
    <property type="molecule type" value="Genomic_DNA"/>
</dbReference>